<dbReference type="InterPro" id="IPR021533">
    <property type="entry name" value="PepSY-like"/>
</dbReference>
<dbReference type="Gene3D" id="3.40.1420.30">
    <property type="match status" value="1"/>
</dbReference>
<protein>
    <submittedName>
        <fullName evidence="3">PepSY-like domain-containing protein</fullName>
    </submittedName>
</protein>
<reference evidence="4" key="1">
    <citation type="journal article" date="2023" name="Mar. Drugs">
        <title>Gemmata algarum, a Novel Planctomycete Isolated from an Algal Mat, Displays Antimicrobial Activity.</title>
        <authorList>
            <person name="Kumar G."/>
            <person name="Kallscheuer N."/>
            <person name="Kashif M."/>
            <person name="Ahamad S."/>
            <person name="Jagadeeshwari U."/>
            <person name="Pannikurungottu S."/>
            <person name="Haufschild T."/>
            <person name="Kabuu M."/>
            <person name="Sasikala C."/>
            <person name="Jogler C."/>
            <person name="Ramana C."/>
        </authorList>
    </citation>
    <scope>NUCLEOTIDE SEQUENCE [LARGE SCALE GENOMIC DNA]</scope>
    <source>
        <strain evidence="4">JC673</strain>
    </source>
</reference>
<feature type="domain" description="Putative beta-lactamase-inhibitor-like PepSY-like" evidence="2">
    <location>
        <begin position="25"/>
        <end position="85"/>
    </location>
</feature>
<evidence type="ECO:0000313" key="3">
    <source>
        <dbReference type="EMBL" id="MDY3558166.1"/>
    </source>
</evidence>
<evidence type="ECO:0000313" key="4">
    <source>
        <dbReference type="Proteomes" id="UP001272242"/>
    </source>
</evidence>
<name>A0ABU5ESU1_9BACT</name>
<sequence length="169" mass="18372">MRTMLRVMVAVVAGAIAAAGVRADEEKVPLDKLPKAVADAVKKRFPKGELVEAAKETEGDKVEYEVTVKDGGTKIDVMLTPDGKITVIEKQLAAKDLPKAVTEALGAKYPKATLKTVEEVIKVKDGKEALDFYEVLVVTADKKTFEVKLTAEGKITETDEKKEEKKGKK</sequence>
<comment type="caution">
    <text evidence="3">The sequence shown here is derived from an EMBL/GenBank/DDBJ whole genome shotgun (WGS) entry which is preliminary data.</text>
</comment>
<dbReference type="SUPFAM" id="SSF160574">
    <property type="entry name" value="BT0923-like"/>
    <property type="match status" value="1"/>
</dbReference>
<accession>A0ABU5ESU1</accession>
<feature type="signal peptide" evidence="1">
    <location>
        <begin position="1"/>
        <end position="23"/>
    </location>
</feature>
<dbReference type="Pfam" id="PF11396">
    <property type="entry name" value="PepSY_like"/>
    <property type="match status" value="2"/>
</dbReference>
<organism evidence="3 4">
    <name type="scientific">Gemmata algarum</name>
    <dbReference type="NCBI Taxonomy" id="2975278"/>
    <lineage>
        <taxon>Bacteria</taxon>
        <taxon>Pseudomonadati</taxon>
        <taxon>Planctomycetota</taxon>
        <taxon>Planctomycetia</taxon>
        <taxon>Gemmatales</taxon>
        <taxon>Gemmataceae</taxon>
        <taxon>Gemmata</taxon>
    </lineage>
</organism>
<keyword evidence="4" id="KW-1185">Reference proteome</keyword>
<dbReference type="RefSeq" id="WP_320685133.1">
    <property type="nucleotide sequence ID" value="NZ_JAXBLV010000015.1"/>
</dbReference>
<proteinExistence type="predicted"/>
<evidence type="ECO:0000259" key="2">
    <source>
        <dbReference type="Pfam" id="PF11396"/>
    </source>
</evidence>
<dbReference type="EMBL" id="JAXBLV010000015">
    <property type="protein sequence ID" value="MDY3558166.1"/>
    <property type="molecule type" value="Genomic_DNA"/>
</dbReference>
<feature type="chain" id="PRO_5046001037" evidence="1">
    <location>
        <begin position="24"/>
        <end position="169"/>
    </location>
</feature>
<evidence type="ECO:0000256" key="1">
    <source>
        <dbReference type="SAM" id="SignalP"/>
    </source>
</evidence>
<keyword evidence="1" id="KW-0732">Signal</keyword>
<feature type="domain" description="Putative beta-lactamase-inhibitor-like PepSY-like" evidence="2">
    <location>
        <begin position="87"/>
        <end position="155"/>
    </location>
</feature>
<gene>
    <name evidence="3" type="ORF">R5W23_001065</name>
</gene>
<dbReference type="Proteomes" id="UP001272242">
    <property type="component" value="Unassembled WGS sequence"/>
</dbReference>